<evidence type="ECO:0000256" key="1">
    <source>
        <dbReference type="SAM" id="MobiDB-lite"/>
    </source>
</evidence>
<dbReference type="AlphaFoldDB" id="A0A9I9DC58"/>
<reference evidence="2" key="1">
    <citation type="submission" date="2023-03" db="UniProtKB">
        <authorList>
            <consortium name="EnsemblPlants"/>
        </authorList>
    </citation>
    <scope>IDENTIFICATION</scope>
</reference>
<organism evidence="2">
    <name type="scientific">Cucumis melo</name>
    <name type="common">Muskmelon</name>
    <dbReference type="NCBI Taxonomy" id="3656"/>
    <lineage>
        <taxon>Eukaryota</taxon>
        <taxon>Viridiplantae</taxon>
        <taxon>Streptophyta</taxon>
        <taxon>Embryophyta</taxon>
        <taxon>Tracheophyta</taxon>
        <taxon>Spermatophyta</taxon>
        <taxon>Magnoliopsida</taxon>
        <taxon>eudicotyledons</taxon>
        <taxon>Gunneridae</taxon>
        <taxon>Pentapetalae</taxon>
        <taxon>rosids</taxon>
        <taxon>fabids</taxon>
        <taxon>Cucurbitales</taxon>
        <taxon>Cucurbitaceae</taxon>
        <taxon>Benincaseae</taxon>
        <taxon>Cucumis</taxon>
    </lineage>
</organism>
<dbReference type="Gramene" id="MELO3C015896.2.1">
    <property type="protein sequence ID" value="MELO3C015896.2.1"/>
    <property type="gene ID" value="MELO3C015896.2"/>
</dbReference>
<accession>A0A9I9DC58</accession>
<sequence>MDQVGERGISGAGATSIKSGFGGLGLEGMVGKEDGGRVASPGVGKSGEMSDDGAGAGENSGAAEMEEVMRYRWVGK</sequence>
<dbReference type="EnsemblPlants" id="MELO3C015896.2.1">
    <property type="protein sequence ID" value="MELO3C015896.2.1"/>
    <property type="gene ID" value="MELO3C015896.2"/>
</dbReference>
<proteinExistence type="predicted"/>
<evidence type="ECO:0000313" key="2">
    <source>
        <dbReference type="EnsemblPlants" id="MELO3C015896.2.1"/>
    </source>
</evidence>
<name>A0A9I9DC58_CUCME</name>
<feature type="region of interest" description="Disordered" evidence="1">
    <location>
        <begin position="1"/>
        <end position="62"/>
    </location>
</feature>
<protein>
    <submittedName>
        <fullName evidence="2">Uncharacterized protein</fullName>
    </submittedName>
</protein>